<organism evidence="2 3">
    <name type="scientific">[Ruminococcus] torques L2-14</name>
    <dbReference type="NCBI Taxonomy" id="657313"/>
    <lineage>
        <taxon>Bacteria</taxon>
        <taxon>Bacillati</taxon>
        <taxon>Bacillota</taxon>
        <taxon>Clostridia</taxon>
        <taxon>Lachnospirales</taxon>
        <taxon>Lachnospiraceae</taxon>
        <taxon>Mediterraneibacter</taxon>
    </lineage>
</organism>
<dbReference type="AlphaFoldDB" id="D4M0G6"/>
<accession>D4M0G6</accession>
<name>D4M0G6_9FIRM</name>
<dbReference type="EMBL" id="FP929055">
    <property type="protein sequence ID" value="CBL27526.1"/>
    <property type="molecule type" value="Genomic_DNA"/>
</dbReference>
<evidence type="ECO:0000313" key="2">
    <source>
        <dbReference type="EMBL" id="CBL27526.1"/>
    </source>
</evidence>
<protein>
    <recommendedName>
        <fullName evidence="1">DUF6487 domain-containing protein</fullName>
    </recommendedName>
</protein>
<dbReference type="HOGENOM" id="CLU_2603911_0_0_9"/>
<evidence type="ECO:0000259" key="1">
    <source>
        <dbReference type="Pfam" id="PF20097"/>
    </source>
</evidence>
<evidence type="ECO:0000313" key="3">
    <source>
        <dbReference type="Proteomes" id="UP000008956"/>
    </source>
</evidence>
<dbReference type="Pfam" id="PF20097">
    <property type="entry name" value="DUF6487"/>
    <property type="match status" value="1"/>
</dbReference>
<sequence length="79" mass="8945">MNEMEVHTMKCLECGKEMRDGYLFCSKDGAFSFANKVPGVFENAKNAEGFVKITELKPSHRTRVAASICEECKTVIFKY</sequence>
<dbReference type="KEGG" id="rto:RTO_31360"/>
<gene>
    <name evidence="2" type="ORF">RTO_31360</name>
</gene>
<feature type="domain" description="DUF6487" evidence="1">
    <location>
        <begin position="11"/>
        <end position="79"/>
    </location>
</feature>
<proteinExistence type="predicted"/>
<dbReference type="PATRIC" id="fig|657313.3.peg.3026"/>
<dbReference type="InterPro" id="IPR045504">
    <property type="entry name" value="DUF6487"/>
</dbReference>
<reference evidence="2 3" key="2">
    <citation type="submission" date="2010-03" db="EMBL/GenBank/DDBJ databases">
        <authorList>
            <person name="Pajon A."/>
        </authorList>
    </citation>
    <scope>NUCLEOTIDE SEQUENCE [LARGE SCALE GENOMIC DNA]</scope>
    <source>
        <strain evidence="2 3">L2-14</strain>
    </source>
</reference>
<dbReference type="Proteomes" id="UP000008956">
    <property type="component" value="Chromosome"/>
</dbReference>
<reference evidence="2 3" key="1">
    <citation type="submission" date="2010-03" db="EMBL/GenBank/DDBJ databases">
        <title>The genome sequence of Ruminococcus torques L2-14.</title>
        <authorList>
            <consortium name="metaHIT consortium -- http://www.metahit.eu/"/>
            <person name="Pajon A."/>
            <person name="Turner K."/>
            <person name="Parkhill J."/>
            <person name="Duncan S."/>
            <person name="Flint H."/>
        </authorList>
    </citation>
    <scope>NUCLEOTIDE SEQUENCE [LARGE SCALE GENOMIC DNA]</scope>
    <source>
        <strain evidence="2 3">L2-14</strain>
    </source>
</reference>